<dbReference type="Proteomes" id="UP001430953">
    <property type="component" value="Unassembled WGS sequence"/>
</dbReference>
<reference evidence="1 2" key="1">
    <citation type="submission" date="2023-03" db="EMBL/GenBank/DDBJ databases">
        <title>High recombination rates correlate with genetic variation in Cardiocondyla obscurior ants.</title>
        <authorList>
            <person name="Errbii M."/>
        </authorList>
    </citation>
    <scope>NUCLEOTIDE SEQUENCE [LARGE SCALE GENOMIC DNA]</scope>
    <source>
        <strain evidence="1">Alpha-2009</strain>
        <tissue evidence="1">Whole body</tissue>
    </source>
</reference>
<protein>
    <submittedName>
        <fullName evidence="1">Uncharacterized protein</fullName>
    </submittedName>
</protein>
<comment type="caution">
    <text evidence="1">The sequence shown here is derived from an EMBL/GenBank/DDBJ whole genome shotgun (WGS) entry which is preliminary data.</text>
</comment>
<evidence type="ECO:0000313" key="2">
    <source>
        <dbReference type="Proteomes" id="UP001430953"/>
    </source>
</evidence>
<sequence>MKSLHLLFKYVCIISGHGIKYSISPNNINYFIRFTFITLTRGSDLFVRVPGSSFPASSNMNGVLEDSLRGIKIISRFNAKIKQDHDDEDDDEYPNSQFS</sequence>
<dbReference type="EMBL" id="JADYXP020000001">
    <property type="protein sequence ID" value="KAL0133236.1"/>
    <property type="molecule type" value="Genomic_DNA"/>
</dbReference>
<dbReference type="AlphaFoldDB" id="A0AAW2H1D9"/>
<keyword evidence="2" id="KW-1185">Reference proteome</keyword>
<organism evidence="1 2">
    <name type="scientific">Cardiocondyla obscurior</name>
    <dbReference type="NCBI Taxonomy" id="286306"/>
    <lineage>
        <taxon>Eukaryota</taxon>
        <taxon>Metazoa</taxon>
        <taxon>Ecdysozoa</taxon>
        <taxon>Arthropoda</taxon>
        <taxon>Hexapoda</taxon>
        <taxon>Insecta</taxon>
        <taxon>Pterygota</taxon>
        <taxon>Neoptera</taxon>
        <taxon>Endopterygota</taxon>
        <taxon>Hymenoptera</taxon>
        <taxon>Apocrita</taxon>
        <taxon>Aculeata</taxon>
        <taxon>Formicoidea</taxon>
        <taxon>Formicidae</taxon>
        <taxon>Myrmicinae</taxon>
        <taxon>Cardiocondyla</taxon>
    </lineage>
</organism>
<gene>
    <name evidence="1" type="ORF">PUN28_000778</name>
</gene>
<accession>A0AAW2H1D9</accession>
<name>A0AAW2H1D9_9HYME</name>
<proteinExistence type="predicted"/>
<evidence type="ECO:0000313" key="1">
    <source>
        <dbReference type="EMBL" id="KAL0133236.1"/>
    </source>
</evidence>